<accession>A0A2N0NKD8</accession>
<evidence type="ECO:0000313" key="1">
    <source>
        <dbReference type="EMBL" id="PKB95040.1"/>
    </source>
</evidence>
<proteinExistence type="predicted"/>
<dbReference type="VEuPathDB" id="FungiDB:FUN_024595"/>
<protein>
    <submittedName>
        <fullName evidence="1">Uncharacterized protein</fullName>
    </submittedName>
</protein>
<dbReference type="Proteomes" id="UP000232722">
    <property type="component" value="Unassembled WGS sequence"/>
</dbReference>
<reference evidence="1 2" key="1">
    <citation type="submission" date="2016-04" db="EMBL/GenBank/DDBJ databases">
        <title>Genome analyses suggest a sexual origin of heterokaryosis in a supposedly ancient asexual fungus.</title>
        <authorList>
            <person name="Ropars J."/>
            <person name="Sedzielewska K."/>
            <person name="Noel J."/>
            <person name="Charron P."/>
            <person name="Farinelli L."/>
            <person name="Marton T."/>
            <person name="Kruger M."/>
            <person name="Pelin A."/>
            <person name="Brachmann A."/>
            <person name="Corradi N."/>
        </authorList>
    </citation>
    <scope>NUCLEOTIDE SEQUENCE [LARGE SCALE GENOMIC DNA]</scope>
    <source>
        <strain evidence="1 2">A5</strain>
    </source>
</reference>
<dbReference type="EMBL" id="LLXJ01005208">
    <property type="protein sequence ID" value="PKB95040.1"/>
    <property type="molecule type" value="Genomic_DNA"/>
</dbReference>
<organism evidence="1 2">
    <name type="scientific">Rhizophagus irregularis</name>
    <dbReference type="NCBI Taxonomy" id="588596"/>
    <lineage>
        <taxon>Eukaryota</taxon>
        <taxon>Fungi</taxon>
        <taxon>Fungi incertae sedis</taxon>
        <taxon>Mucoromycota</taxon>
        <taxon>Glomeromycotina</taxon>
        <taxon>Glomeromycetes</taxon>
        <taxon>Glomerales</taxon>
        <taxon>Glomeraceae</taxon>
        <taxon>Rhizophagus</taxon>
    </lineage>
</organism>
<dbReference type="AlphaFoldDB" id="A0A2N0NKD8"/>
<dbReference type="VEuPathDB" id="FungiDB:RhiirFUN_004122"/>
<sequence>MSNNDDRIQPNRSKDDTQVISMMDFGKEIKMIMENFKNCVKIEIKRSDIITENIKEVKKLQGVFREFVKESLDLNKQLEDYSRKIFFFTECFKDINYSNEEISKLLKSHLKDSKKNYELAKKLKNRLVNDDENVGIMSELSIIKDSTYNFTVDFENEIESDGREIVKYEGGTFYRYCVIVLLNLAKFLDVFTEKKPCKEYVAKSEEWLDKNDKIEEFGIQLNNKRKEVEMVKLFSKNLRSIIMGIGRIETFWDSQIGSIEHLIDNLKRLKSSSRERITQRQIVYNIEHKWKNVEKECQLYYFAMKKLLHENRYVKV</sequence>
<reference evidence="1 2" key="2">
    <citation type="submission" date="2017-09" db="EMBL/GenBank/DDBJ databases">
        <title>Extensive intraspecific genome diversity in a model arbuscular mycorrhizal fungus.</title>
        <authorList>
            <person name="Chen E.C."/>
            <person name="Morin E."/>
            <person name="Beaudet D."/>
            <person name="Noel J."/>
            <person name="Ndikumana S."/>
            <person name="Charron P."/>
            <person name="St-Onge C."/>
            <person name="Giorgi J."/>
            <person name="Grigoriev I.V."/>
            <person name="Roux C."/>
            <person name="Martin F.M."/>
            <person name="Corradi N."/>
        </authorList>
    </citation>
    <scope>NUCLEOTIDE SEQUENCE [LARGE SCALE GENOMIC DNA]</scope>
    <source>
        <strain evidence="1 2">A5</strain>
    </source>
</reference>
<comment type="caution">
    <text evidence="1">The sequence shown here is derived from an EMBL/GenBank/DDBJ whole genome shotgun (WGS) entry which is preliminary data.</text>
</comment>
<dbReference type="Gene3D" id="1.20.1170.10">
    <property type="match status" value="1"/>
</dbReference>
<evidence type="ECO:0000313" key="2">
    <source>
        <dbReference type="Proteomes" id="UP000232722"/>
    </source>
</evidence>
<dbReference type="VEuPathDB" id="FungiDB:RhiirA1_423335"/>
<gene>
    <name evidence="1" type="ORF">RhiirA5_368095</name>
</gene>
<name>A0A2N0NKD8_9GLOM</name>
<feature type="non-terminal residue" evidence="1">
    <location>
        <position position="316"/>
    </location>
</feature>